<reference evidence="2 3" key="1">
    <citation type="submission" date="2019-03" db="EMBL/GenBank/DDBJ databases">
        <title>Genomic Encyclopedia of Type Strains, Phase IV (KMG-IV): sequencing the most valuable type-strain genomes for metagenomic binning, comparative biology and taxonomic classification.</title>
        <authorList>
            <person name="Goeker M."/>
        </authorList>
    </citation>
    <scope>NUCLEOTIDE SEQUENCE [LARGE SCALE GENOMIC DNA]</scope>
    <source>
        <strain evidence="2 3">DSM 4868</strain>
    </source>
</reference>
<feature type="transmembrane region" description="Helical" evidence="1">
    <location>
        <begin position="21"/>
        <end position="41"/>
    </location>
</feature>
<dbReference type="EMBL" id="SLWW01000008">
    <property type="protein sequence ID" value="TCO70959.1"/>
    <property type="molecule type" value="Genomic_DNA"/>
</dbReference>
<comment type="caution">
    <text evidence="2">The sequence shown here is derived from an EMBL/GenBank/DDBJ whole genome shotgun (WGS) entry which is preliminary data.</text>
</comment>
<evidence type="ECO:0000256" key="1">
    <source>
        <dbReference type="SAM" id="Phobius"/>
    </source>
</evidence>
<feature type="transmembrane region" description="Helical" evidence="1">
    <location>
        <begin position="53"/>
        <end position="74"/>
    </location>
</feature>
<dbReference type="AlphaFoldDB" id="A0A4R2KK10"/>
<dbReference type="RefSeq" id="WP_132544993.1">
    <property type="nucleotide sequence ID" value="NZ_SLWW01000008.1"/>
</dbReference>
<keyword evidence="3" id="KW-1185">Reference proteome</keyword>
<dbReference type="Proteomes" id="UP000295142">
    <property type="component" value="Unassembled WGS sequence"/>
</dbReference>
<organism evidence="2 3">
    <name type="scientific">Rhodovulum euryhalinum</name>
    <dbReference type="NCBI Taxonomy" id="35805"/>
    <lineage>
        <taxon>Bacteria</taxon>
        <taxon>Pseudomonadati</taxon>
        <taxon>Pseudomonadota</taxon>
        <taxon>Alphaproteobacteria</taxon>
        <taxon>Rhodobacterales</taxon>
        <taxon>Paracoccaceae</taxon>
        <taxon>Rhodovulum</taxon>
    </lineage>
</organism>
<keyword evidence="1" id="KW-0472">Membrane</keyword>
<name>A0A4R2KK10_9RHOB</name>
<gene>
    <name evidence="2" type="ORF">EV655_108201</name>
</gene>
<evidence type="ECO:0000313" key="2">
    <source>
        <dbReference type="EMBL" id="TCO70959.1"/>
    </source>
</evidence>
<accession>A0A4R2KK10</accession>
<proteinExistence type="predicted"/>
<dbReference type="OrthoDB" id="7862130at2"/>
<keyword evidence="1" id="KW-1133">Transmembrane helix</keyword>
<protein>
    <submittedName>
        <fullName evidence="2">Uncharacterized protein</fullName>
    </submittedName>
</protein>
<keyword evidence="1" id="KW-0812">Transmembrane</keyword>
<sequence length="240" mass="26719">MGKYTIRHDKNEPRGFFRGDGRLALGVTVGALGVLLSFIVFEFFWGPRNRSEYISVAPLIISLLVAGASTYFAAHALLEQRRAREAGTDPVLIVHLGQRSDARELITFNVTNVGAGAAINVLLDVDEPEDEENDRSKRNYLRHLFKSHHPISVILQGKSLEFDFALGWFLMGQGSVGQIDRELPAHPLPPFQARLSYEDLAGGKYWSEFTIDVRELRGLGASKSPQMRMVAALEAIARKK</sequence>
<evidence type="ECO:0000313" key="3">
    <source>
        <dbReference type="Proteomes" id="UP000295142"/>
    </source>
</evidence>